<feature type="transmembrane region" description="Helical" evidence="1">
    <location>
        <begin position="149"/>
        <end position="173"/>
    </location>
</feature>
<feature type="transmembrane region" description="Helical" evidence="1">
    <location>
        <begin position="359"/>
        <end position="379"/>
    </location>
</feature>
<proteinExistence type="predicted"/>
<feature type="transmembrane region" description="Helical" evidence="1">
    <location>
        <begin position="185"/>
        <end position="209"/>
    </location>
</feature>
<name>A0A2M9ZL34_9LEPT</name>
<keyword evidence="1" id="KW-0812">Transmembrane</keyword>
<dbReference type="OrthoDB" id="9814807at2"/>
<evidence type="ECO:0000313" key="3">
    <source>
        <dbReference type="EMBL" id="PJZ70316.1"/>
    </source>
</evidence>
<feature type="transmembrane region" description="Helical" evidence="1">
    <location>
        <begin position="98"/>
        <end position="118"/>
    </location>
</feature>
<accession>A0A2M9ZL34</accession>
<dbReference type="InterPro" id="IPR052728">
    <property type="entry name" value="O2_lipid_transport_reg"/>
</dbReference>
<dbReference type="InterPro" id="IPR002656">
    <property type="entry name" value="Acyl_transf_3_dom"/>
</dbReference>
<evidence type="ECO:0000313" key="4">
    <source>
        <dbReference type="EMBL" id="PJZ72800.1"/>
    </source>
</evidence>
<feature type="transmembrane region" description="Helical" evidence="1">
    <location>
        <begin position="327"/>
        <end position="347"/>
    </location>
</feature>
<evidence type="ECO:0000313" key="6">
    <source>
        <dbReference type="Proteomes" id="UP000231990"/>
    </source>
</evidence>
<feature type="transmembrane region" description="Helical" evidence="1">
    <location>
        <begin position="287"/>
        <end position="306"/>
    </location>
</feature>
<reference evidence="5 6" key="1">
    <citation type="submission" date="2017-07" db="EMBL/GenBank/DDBJ databases">
        <title>Leptospira spp. isolated from tropical soils.</title>
        <authorList>
            <person name="Thibeaux R."/>
            <person name="Iraola G."/>
            <person name="Ferres I."/>
            <person name="Bierque E."/>
            <person name="Girault D."/>
            <person name="Soupe-Gilbert M.-E."/>
            <person name="Picardeau M."/>
            <person name="Goarant C."/>
        </authorList>
    </citation>
    <scope>NUCLEOTIDE SEQUENCE [LARGE SCALE GENOMIC DNA]</scope>
    <source>
        <strain evidence="4 6">FH1-B-B1</strain>
        <strain evidence="3 5">FH1-B-C1</strain>
    </source>
</reference>
<organism evidence="4 6">
    <name type="scientific">Leptospira perolatii</name>
    <dbReference type="NCBI Taxonomy" id="2023191"/>
    <lineage>
        <taxon>Bacteria</taxon>
        <taxon>Pseudomonadati</taxon>
        <taxon>Spirochaetota</taxon>
        <taxon>Spirochaetia</taxon>
        <taxon>Leptospirales</taxon>
        <taxon>Leptospiraceae</taxon>
        <taxon>Leptospira</taxon>
    </lineage>
</organism>
<dbReference type="EMBL" id="NPDZ01000007">
    <property type="protein sequence ID" value="PJZ72800.1"/>
    <property type="molecule type" value="Genomic_DNA"/>
</dbReference>
<dbReference type="AlphaFoldDB" id="A0A2M9ZL34"/>
<dbReference type="Proteomes" id="UP000231962">
    <property type="component" value="Unassembled WGS sequence"/>
</dbReference>
<dbReference type="PANTHER" id="PTHR11161:SF0">
    <property type="entry name" value="O-ACYLTRANSFERASE LIKE PROTEIN"/>
    <property type="match status" value="1"/>
</dbReference>
<feature type="domain" description="Acyltransferase 3" evidence="2">
    <location>
        <begin position="16"/>
        <end position="376"/>
    </location>
</feature>
<evidence type="ECO:0000256" key="1">
    <source>
        <dbReference type="SAM" id="Phobius"/>
    </source>
</evidence>
<evidence type="ECO:0000313" key="5">
    <source>
        <dbReference type="Proteomes" id="UP000231962"/>
    </source>
</evidence>
<dbReference type="RefSeq" id="WP_100713278.1">
    <property type="nucleotide sequence ID" value="NZ_NPDY01000004.1"/>
</dbReference>
<gene>
    <name evidence="3" type="ORF">CH360_06870</name>
    <name evidence="4" type="ORF">CH373_12100</name>
</gene>
<feature type="transmembrane region" description="Helical" evidence="1">
    <location>
        <begin position="262"/>
        <end position="281"/>
    </location>
</feature>
<protein>
    <recommendedName>
        <fullName evidence="2">Acyltransferase 3 domain-containing protein</fullName>
    </recommendedName>
</protein>
<dbReference type="Pfam" id="PF01757">
    <property type="entry name" value="Acyl_transf_3"/>
    <property type="match status" value="1"/>
</dbReference>
<feature type="transmembrane region" description="Helical" evidence="1">
    <location>
        <begin position="20"/>
        <end position="38"/>
    </location>
</feature>
<dbReference type="Proteomes" id="UP000231990">
    <property type="component" value="Unassembled WGS sequence"/>
</dbReference>
<feature type="transmembrane region" description="Helical" evidence="1">
    <location>
        <begin position="58"/>
        <end position="77"/>
    </location>
</feature>
<keyword evidence="1" id="KW-0472">Membrane</keyword>
<sequence>MNYFTAVFQADPKEMPSLNGIRGIAIFMLMYVHMFVSLRHRVSHDNWLFANFLENGSSSIDMFFVLSGFLIAGPLLRELSRKDTIDLKSFYLKRTLRIFPPYYAFLAIQYFLVLPAIAKSSPVVAANIETVKNFVWADFFYVSNYFPKLIVHGWSLSFEEQFYLMLPAFLLLVYRKVSEKYRLALLLSLVLGPLLYRLIYVATVISAVTPNEGTLLYTTRIYYPLEGHLDSILIGVTIAHIYFNKPQWVQKVLTDPKWYRGFLTLSLGLIISWTFLFNEYFDRVGGMILRFAAFSWAWGILLILSLKENTVLHKVLSWKVFRPFAKLSYCAYIIHLVIMMPFCTKIFGTTRPIQMWEIMAWFIPTGLVVFFFAYFFHLLTERPFLMLKDYILEKKKLSSIPKEAAT</sequence>
<comment type="caution">
    <text evidence="4">The sequence shown here is derived from an EMBL/GenBank/DDBJ whole genome shotgun (WGS) entry which is preliminary data.</text>
</comment>
<evidence type="ECO:0000259" key="2">
    <source>
        <dbReference type="Pfam" id="PF01757"/>
    </source>
</evidence>
<keyword evidence="1" id="KW-1133">Transmembrane helix</keyword>
<dbReference type="EMBL" id="NPDY01000004">
    <property type="protein sequence ID" value="PJZ70316.1"/>
    <property type="molecule type" value="Genomic_DNA"/>
</dbReference>
<dbReference type="PANTHER" id="PTHR11161">
    <property type="entry name" value="O-ACYLTRANSFERASE"/>
    <property type="match status" value="1"/>
</dbReference>
<feature type="transmembrane region" description="Helical" evidence="1">
    <location>
        <begin position="221"/>
        <end position="242"/>
    </location>
</feature>
<keyword evidence="5" id="KW-1185">Reference proteome</keyword>
<dbReference type="GO" id="GO:0016747">
    <property type="term" value="F:acyltransferase activity, transferring groups other than amino-acyl groups"/>
    <property type="evidence" value="ECO:0007669"/>
    <property type="project" value="InterPro"/>
</dbReference>